<evidence type="ECO:0000313" key="2">
    <source>
        <dbReference type="Proteomes" id="UP000054270"/>
    </source>
</evidence>
<dbReference type="EMBL" id="KN817760">
    <property type="protein sequence ID" value="KJA13279.1"/>
    <property type="molecule type" value="Genomic_DNA"/>
</dbReference>
<dbReference type="AlphaFoldDB" id="A0A0D2N237"/>
<dbReference type="Gene3D" id="3.40.50.1820">
    <property type="entry name" value="alpha/beta hydrolase"/>
    <property type="match status" value="1"/>
</dbReference>
<evidence type="ECO:0008006" key="3">
    <source>
        <dbReference type="Google" id="ProtNLM"/>
    </source>
</evidence>
<dbReference type="STRING" id="945553.A0A0D2N237"/>
<dbReference type="InterPro" id="IPR029058">
    <property type="entry name" value="AB_hydrolase_fold"/>
</dbReference>
<dbReference type="SUPFAM" id="SSF53474">
    <property type="entry name" value="alpha/beta-Hydrolases"/>
    <property type="match status" value="1"/>
</dbReference>
<accession>A0A0D2N237</accession>
<proteinExistence type="predicted"/>
<sequence>MRIRANVSGILRRFSVPLTSRLRRIDHLAFRPVMGGSEVYLFSNIYTPFLPQDAARANNLLPVMFWTRGGGSAGEGSPGIYDATAMPSSLASTVAWGHSAPLH</sequence>
<keyword evidence="2" id="KW-1185">Reference proteome</keyword>
<evidence type="ECO:0000313" key="1">
    <source>
        <dbReference type="EMBL" id="KJA13279.1"/>
    </source>
</evidence>
<reference evidence="2" key="1">
    <citation type="submission" date="2014-04" db="EMBL/GenBank/DDBJ databases">
        <title>Evolutionary Origins and Diversification of the Mycorrhizal Mutualists.</title>
        <authorList>
            <consortium name="DOE Joint Genome Institute"/>
            <consortium name="Mycorrhizal Genomics Consortium"/>
            <person name="Kohler A."/>
            <person name="Kuo A."/>
            <person name="Nagy L.G."/>
            <person name="Floudas D."/>
            <person name="Copeland A."/>
            <person name="Barry K.W."/>
            <person name="Cichocki N."/>
            <person name="Veneault-Fourrey C."/>
            <person name="LaButti K."/>
            <person name="Lindquist E.A."/>
            <person name="Lipzen A."/>
            <person name="Lundell T."/>
            <person name="Morin E."/>
            <person name="Murat C."/>
            <person name="Riley R."/>
            <person name="Ohm R."/>
            <person name="Sun H."/>
            <person name="Tunlid A."/>
            <person name="Henrissat B."/>
            <person name="Grigoriev I.V."/>
            <person name="Hibbett D.S."/>
            <person name="Martin F."/>
        </authorList>
    </citation>
    <scope>NUCLEOTIDE SEQUENCE [LARGE SCALE GENOMIC DNA]</scope>
    <source>
        <strain evidence="2">FD-334 SS-4</strain>
    </source>
</reference>
<protein>
    <recommendedName>
        <fullName evidence="3">Carboxylesterase type B domain-containing protein</fullName>
    </recommendedName>
</protein>
<name>A0A0D2N237_HYPSF</name>
<organism evidence="1 2">
    <name type="scientific">Hypholoma sublateritium (strain FD-334 SS-4)</name>
    <dbReference type="NCBI Taxonomy" id="945553"/>
    <lineage>
        <taxon>Eukaryota</taxon>
        <taxon>Fungi</taxon>
        <taxon>Dikarya</taxon>
        <taxon>Basidiomycota</taxon>
        <taxon>Agaricomycotina</taxon>
        <taxon>Agaricomycetes</taxon>
        <taxon>Agaricomycetidae</taxon>
        <taxon>Agaricales</taxon>
        <taxon>Agaricineae</taxon>
        <taxon>Strophariaceae</taxon>
        <taxon>Hypholoma</taxon>
    </lineage>
</organism>
<gene>
    <name evidence="1" type="ORF">HYPSUDRAFT_576052</name>
</gene>
<dbReference type="Proteomes" id="UP000054270">
    <property type="component" value="Unassembled WGS sequence"/>
</dbReference>